<proteinExistence type="predicted"/>
<protein>
    <submittedName>
        <fullName evidence="2">Uncharacterized protein</fullName>
    </submittedName>
</protein>
<feature type="region of interest" description="Disordered" evidence="1">
    <location>
        <begin position="1"/>
        <end position="43"/>
    </location>
</feature>
<dbReference type="OrthoDB" id="3925363at2"/>
<evidence type="ECO:0000313" key="3">
    <source>
        <dbReference type="Proteomes" id="UP000033699"/>
    </source>
</evidence>
<reference evidence="2 3" key="1">
    <citation type="submission" date="2015-02" db="EMBL/GenBank/DDBJ databases">
        <authorList>
            <person name="Ju K.-S."/>
            <person name="Doroghazi J.R."/>
            <person name="Metcalf W."/>
        </authorList>
    </citation>
    <scope>NUCLEOTIDE SEQUENCE [LARGE SCALE GENOMIC DNA]</scope>
    <source>
        <strain evidence="2 3">ATCC 31215</strain>
    </source>
</reference>
<feature type="compositionally biased region" description="Basic and acidic residues" evidence="1">
    <location>
        <begin position="1"/>
        <end position="30"/>
    </location>
</feature>
<evidence type="ECO:0000313" key="2">
    <source>
        <dbReference type="EMBL" id="KJS63713.1"/>
    </source>
</evidence>
<gene>
    <name evidence="2" type="ORF">VM95_00025</name>
</gene>
<organism evidence="2 3">
    <name type="scientific">Streptomyces rubellomurinus (strain ATCC 31215)</name>
    <dbReference type="NCBI Taxonomy" id="359131"/>
    <lineage>
        <taxon>Bacteria</taxon>
        <taxon>Bacillati</taxon>
        <taxon>Actinomycetota</taxon>
        <taxon>Actinomycetes</taxon>
        <taxon>Kitasatosporales</taxon>
        <taxon>Streptomycetaceae</taxon>
        <taxon>Streptomyces</taxon>
    </lineage>
</organism>
<feature type="region of interest" description="Disordered" evidence="1">
    <location>
        <begin position="626"/>
        <end position="651"/>
    </location>
</feature>
<dbReference type="InterPro" id="IPR027417">
    <property type="entry name" value="P-loop_NTPase"/>
</dbReference>
<accession>A0A0F2TKC2</accession>
<evidence type="ECO:0000256" key="1">
    <source>
        <dbReference type="SAM" id="MobiDB-lite"/>
    </source>
</evidence>
<comment type="caution">
    <text evidence="2">The sequence shown here is derived from an EMBL/GenBank/DDBJ whole genome shotgun (WGS) entry which is preliminary data.</text>
</comment>
<dbReference type="EMBL" id="JZKH01000001">
    <property type="protein sequence ID" value="KJS63713.1"/>
    <property type="molecule type" value="Genomic_DNA"/>
</dbReference>
<dbReference type="SUPFAM" id="SSF52540">
    <property type="entry name" value="P-loop containing nucleoside triphosphate hydrolases"/>
    <property type="match status" value="1"/>
</dbReference>
<dbReference type="PATRIC" id="fig|359131.3.peg.6"/>
<dbReference type="RefSeq" id="WP_045691832.1">
    <property type="nucleotide sequence ID" value="NZ_JZKH01000001.1"/>
</dbReference>
<dbReference type="Proteomes" id="UP000033699">
    <property type="component" value="Unassembled WGS sequence"/>
</dbReference>
<keyword evidence="3" id="KW-1185">Reference proteome</keyword>
<name>A0A0F2TKC2_STRR3</name>
<sequence length="683" mass="71954">MRTPEGRRPEGDRPEGRRPEGDRPEGDRPGHRPIVSHGDNQGVISSGDHAMNVVYIDNRFTGTPGLLELPLRRLDVLKPPLRRPLFGREELVRQVTDQLRSGRSVQLYGVPGVGRQAIALEVTGRLGAHGRRGAVLLPQAGPADTLAAVYDRLARQVFGKEFLRGVEEDLLRAAVAKVSAHFTLVDCALSGAELARLQQTFPRCTFLLTSPYRTLTNSPDTVHHVQPLGRAAAAELLGAELGLPLGPVGLQNLQFDQAYRMAEGRPQRLLQYAAFIRGSDDWRARAAEAPFDRPGPVDPGQVSPLQQAEILAVALSEPARQVLVALATFGSPLHVAWFAAVTGNPYTTACGAELYDRRLVTLHGHGYEYRITADADAAVRAQGWPPTPATTAAEGILALLARVAGPGLPPPDPQLLLAVAHGLDAAGKRAEASRFVRATTPLALRAGHRRAAVQLYALGRVAASQAGLTEDLDFYLRTGEQTRRLLDGDRIAAAAALAFLASTAGQAAVTAATGAGQAASAGQIGRHVGRIGRKLLHLAQAKPAVAVVTAVAVAGGATTVAVVAASSPGSPAGCSTAYHSLDGRNPNGVMTPQELAAHYRRAATGLGDAAAEATDPHVKSVLQNRADELSSQADAQERAGNRLASDGTDYDENPTAVGLLAGIEAYRSDLASLQVILPVCPDE</sequence>
<dbReference type="AlphaFoldDB" id="A0A0F2TKC2"/>